<protein>
    <submittedName>
        <fullName evidence="2">Uncharacterized protein</fullName>
    </submittedName>
</protein>
<dbReference type="AlphaFoldDB" id="A0AAN9RZY3"/>
<gene>
    <name evidence="2" type="ORF">VNO78_26937</name>
</gene>
<name>A0AAN9RZY3_PSOTE</name>
<feature type="compositionally biased region" description="Low complexity" evidence="1">
    <location>
        <begin position="268"/>
        <end position="281"/>
    </location>
</feature>
<proteinExistence type="predicted"/>
<dbReference type="Proteomes" id="UP001386955">
    <property type="component" value="Unassembled WGS sequence"/>
</dbReference>
<dbReference type="PANTHER" id="PTHR33672:SF24">
    <property type="entry name" value="OS01G0798600 PROTEIN"/>
    <property type="match status" value="1"/>
</dbReference>
<dbReference type="PANTHER" id="PTHR33672">
    <property type="entry name" value="YCF3-INTERACTING PROTEIN 1, CHLOROPLASTIC"/>
    <property type="match status" value="1"/>
</dbReference>
<reference evidence="2 3" key="1">
    <citation type="submission" date="2024-01" db="EMBL/GenBank/DDBJ databases">
        <title>The genomes of 5 underutilized Papilionoideae crops provide insights into root nodulation and disease resistanc.</title>
        <authorList>
            <person name="Jiang F."/>
        </authorList>
    </citation>
    <scope>NUCLEOTIDE SEQUENCE [LARGE SCALE GENOMIC DNA]</scope>
    <source>
        <strain evidence="2">DUOXIRENSHENG_FW03</strain>
        <tissue evidence="2">Leaves</tissue>
    </source>
</reference>
<feature type="region of interest" description="Disordered" evidence="1">
    <location>
        <begin position="260"/>
        <end position="282"/>
    </location>
</feature>
<feature type="region of interest" description="Disordered" evidence="1">
    <location>
        <begin position="30"/>
        <end position="75"/>
    </location>
</feature>
<dbReference type="GO" id="GO:0080183">
    <property type="term" value="P:response to photooxidative stress"/>
    <property type="evidence" value="ECO:0007669"/>
    <property type="project" value="InterPro"/>
</dbReference>
<sequence length="303" mass="33431">MMDKPKISNMENVHKEKQIVVNAVSQEESCDVNTTLSTSQPPKPKFPSLSLPNSANSSPSTLMKKLKHRSKGSPCQASTLKHHYWLQAMHLRRSKSCGEGRVSRSPSEEFDLWWVKPSAVEHDNMNHSSFSKTEATTESLVSGKNVETHEDEEGFKCSALCLYLPGFGKAKAVKTKEGSEIEGGVNAISRTVSLEKFECGSWASSSLFNEIEGDRMNSSYFDLPLELIKCSDNDVHAPITSAFVFEKELKRIPKTGSSVKSHHHVGFSTSSSTSKPASPASCITPRLRKAREDFTTFLEAQSA</sequence>
<accession>A0AAN9RZY3</accession>
<feature type="compositionally biased region" description="Polar residues" evidence="1">
    <location>
        <begin position="30"/>
        <end position="40"/>
    </location>
</feature>
<comment type="caution">
    <text evidence="2">The sequence shown here is derived from an EMBL/GenBank/DDBJ whole genome shotgun (WGS) entry which is preliminary data.</text>
</comment>
<keyword evidence="3" id="KW-1185">Reference proteome</keyword>
<evidence type="ECO:0000256" key="1">
    <source>
        <dbReference type="SAM" id="MobiDB-lite"/>
    </source>
</evidence>
<evidence type="ECO:0000313" key="2">
    <source>
        <dbReference type="EMBL" id="KAK7386603.1"/>
    </source>
</evidence>
<dbReference type="EMBL" id="JAYMYS010000007">
    <property type="protein sequence ID" value="KAK7386603.1"/>
    <property type="molecule type" value="Genomic_DNA"/>
</dbReference>
<organism evidence="2 3">
    <name type="scientific">Psophocarpus tetragonolobus</name>
    <name type="common">Winged bean</name>
    <name type="synonym">Dolichos tetragonolobus</name>
    <dbReference type="NCBI Taxonomy" id="3891"/>
    <lineage>
        <taxon>Eukaryota</taxon>
        <taxon>Viridiplantae</taxon>
        <taxon>Streptophyta</taxon>
        <taxon>Embryophyta</taxon>
        <taxon>Tracheophyta</taxon>
        <taxon>Spermatophyta</taxon>
        <taxon>Magnoliopsida</taxon>
        <taxon>eudicotyledons</taxon>
        <taxon>Gunneridae</taxon>
        <taxon>Pentapetalae</taxon>
        <taxon>rosids</taxon>
        <taxon>fabids</taxon>
        <taxon>Fabales</taxon>
        <taxon>Fabaceae</taxon>
        <taxon>Papilionoideae</taxon>
        <taxon>50 kb inversion clade</taxon>
        <taxon>NPAAA clade</taxon>
        <taxon>indigoferoid/millettioid clade</taxon>
        <taxon>Phaseoleae</taxon>
        <taxon>Psophocarpus</taxon>
    </lineage>
</organism>
<dbReference type="GO" id="GO:0048564">
    <property type="term" value="P:photosystem I assembly"/>
    <property type="evidence" value="ECO:0007669"/>
    <property type="project" value="InterPro"/>
</dbReference>
<feature type="compositionally biased region" description="Low complexity" evidence="1">
    <location>
        <begin position="46"/>
        <end position="60"/>
    </location>
</feature>
<dbReference type="InterPro" id="IPR040340">
    <property type="entry name" value="CEST/Y3IP1"/>
</dbReference>
<dbReference type="GO" id="GO:0009535">
    <property type="term" value="C:chloroplast thylakoid membrane"/>
    <property type="evidence" value="ECO:0007669"/>
    <property type="project" value="InterPro"/>
</dbReference>
<evidence type="ECO:0000313" key="3">
    <source>
        <dbReference type="Proteomes" id="UP001386955"/>
    </source>
</evidence>